<dbReference type="GO" id="GO:0006970">
    <property type="term" value="P:response to osmotic stress"/>
    <property type="evidence" value="ECO:0007669"/>
    <property type="project" value="UniProtKB-ARBA"/>
</dbReference>
<dbReference type="GO" id="GO:0016887">
    <property type="term" value="F:ATP hydrolysis activity"/>
    <property type="evidence" value="ECO:0007669"/>
    <property type="project" value="InterPro"/>
</dbReference>
<dbReference type="Proteomes" id="UP000009233">
    <property type="component" value="Chromosome"/>
</dbReference>
<evidence type="ECO:0000256" key="1">
    <source>
        <dbReference type="ARBA" id="ARBA00005417"/>
    </source>
</evidence>
<dbReference type="SUPFAM" id="SSF54631">
    <property type="entry name" value="CBS-domain pair"/>
    <property type="match status" value="1"/>
</dbReference>
<dbReference type="PROSITE" id="PS51371">
    <property type="entry name" value="CBS"/>
    <property type="match status" value="2"/>
</dbReference>
<dbReference type="InterPro" id="IPR000644">
    <property type="entry name" value="CBS_dom"/>
</dbReference>
<evidence type="ECO:0000313" key="10">
    <source>
        <dbReference type="Proteomes" id="UP000009233"/>
    </source>
</evidence>
<dbReference type="PANTHER" id="PTHR43869">
    <property type="entry name" value="GLYCINE BETAINE/PROLINE BETAINE TRANSPORT SYSTEM ATP-BINDING PROTEIN PROV"/>
    <property type="match status" value="1"/>
</dbReference>
<dbReference type="InterPro" id="IPR017871">
    <property type="entry name" value="ABC_transporter-like_CS"/>
</dbReference>
<evidence type="ECO:0000256" key="3">
    <source>
        <dbReference type="ARBA" id="ARBA00022741"/>
    </source>
</evidence>
<dbReference type="PROSITE" id="PS50893">
    <property type="entry name" value="ABC_TRANSPORTER_2"/>
    <property type="match status" value="1"/>
</dbReference>
<dbReference type="SUPFAM" id="SSF52540">
    <property type="entry name" value="P-loop containing nucleoside triphosphate hydrolases"/>
    <property type="match status" value="1"/>
</dbReference>
<evidence type="ECO:0000256" key="6">
    <source>
        <dbReference type="PROSITE-ProRule" id="PRU00703"/>
    </source>
</evidence>
<dbReference type="InterPro" id="IPR005892">
    <property type="entry name" value="Gly-betaine_transp_ATP-bd"/>
</dbReference>
<dbReference type="Pfam" id="PF00571">
    <property type="entry name" value="CBS"/>
    <property type="match status" value="1"/>
</dbReference>
<evidence type="ECO:0000259" key="8">
    <source>
        <dbReference type="PROSITE" id="PS51371"/>
    </source>
</evidence>
<keyword evidence="5" id="KW-0029">Amino-acid transport</keyword>
<feature type="domain" description="CBS" evidence="8">
    <location>
        <begin position="337"/>
        <end position="396"/>
    </location>
</feature>
<dbReference type="Pfam" id="PF00005">
    <property type="entry name" value="ABC_tran"/>
    <property type="match status" value="1"/>
</dbReference>
<comment type="similarity">
    <text evidence="1">Belongs to the ABC transporter superfamily.</text>
</comment>
<keyword evidence="6" id="KW-0129">CBS domain</keyword>
<dbReference type="NCBIfam" id="TIGR01186">
    <property type="entry name" value="proV"/>
    <property type="match status" value="1"/>
</dbReference>
<proteinExistence type="inferred from homology"/>
<evidence type="ECO:0000256" key="2">
    <source>
        <dbReference type="ARBA" id="ARBA00022448"/>
    </source>
</evidence>
<evidence type="ECO:0000313" key="9">
    <source>
        <dbReference type="EMBL" id="AEG32910.1"/>
    </source>
</evidence>
<dbReference type="PANTHER" id="PTHR43869:SF1">
    <property type="entry name" value="GLYCINE BETAINE_PROLINE BETAINE TRANSPORT SYSTEM ATP-BINDING PROTEIN PROV"/>
    <property type="match status" value="1"/>
</dbReference>
<evidence type="ECO:0000259" key="7">
    <source>
        <dbReference type="PROSITE" id="PS50893"/>
    </source>
</evidence>
<gene>
    <name evidence="9" type="ordered locus">Ththe16_0481</name>
</gene>
<keyword evidence="2" id="KW-0813">Transport</keyword>
<dbReference type="SMART" id="SM00382">
    <property type="entry name" value="AAA"/>
    <property type="match status" value="1"/>
</dbReference>
<dbReference type="InterPro" id="IPR046342">
    <property type="entry name" value="CBS_dom_sf"/>
</dbReference>
<dbReference type="PATRIC" id="fig|762633.3.peg.482"/>
<dbReference type="PROSITE" id="PS00211">
    <property type="entry name" value="ABC_TRANSPORTER_1"/>
    <property type="match status" value="1"/>
</dbReference>
<dbReference type="GO" id="GO:0006865">
    <property type="term" value="P:amino acid transport"/>
    <property type="evidence" value="ECO:0007669"/>
    <property type="project" value="UniProtKB-KW"/>
</dbReference>
<dbReference type="KEGG" id="tts:Ththe16_0481"/>
<evidence type="ECO:0000256" key="4">
    <source>
        <dbReference type="ARBA" id="ARBA00022840"/>
    </source>
</evidence>
<keyword evidence="4" id="KW-0067">ATP-binding</keyword>
<dbReference type="GO" id="GO:0016020">
    <property type="term" value="C:membrane"/>
    <property type="evidence" value="ECO:0007669"/>
    <property type="project" value="InterPro"/>
</dbReference>
<sequence length="414" mass="45804">MSYIRIEGVYKIFGPRAKQVLEEVRRGAGKDEVFQKTRHVVGLKNVNLEIHQGELFVIMGLSGSGKSTLLRVVNRLIEPTAGRVYVGETEVTALKRRDLLRFRQETFGMVFQHFALLPHRTVLQNVAFPLELKGVPRKEREERARVWLERVGLAGYEQNYPVQLSGGQKQRVGLARALCADPPVLLMDEAFSALDPLIRREMQDELLRLQGELKKTILFVTHDLDEALRIGDRIAIMKDGEVVQVGAPEEILARPANEYVAAFVEGVNPAMVYRVEGLMREAVTVTLGREGLRAALRKMGQAGVSSAYAVDRNRRFLGVVRADVLAEALKKGDGQDLTPYLEPLPTLRPDQTLEEALPFFSETPLPLPVVDGEGRLLGIVTRGRLLAALAGRYTPEVPQSGVDSGPQSGVDSGS</sequence>
<keyword evidence="9" id="KW-0378">Hydrolase</keyword>
<dbReference type="CDD" id="cd03294">
    <property type="entry name" value="ABC_Pro_Gly_Betaine"/>
    <property type="match status" value="1"/>
</dbReference>
<name>F6DEF5_THETG</name>
<accession>F6DEF5</accession>
<dbReference type="Gene3D" id="3.10.580.10">
    <property type="entry name" value="CBS-domain"/>
    <property type="match status" value="1"/>
</dbReference>
<dbReference type="InterPro" id="IPR003593">
    <property type="entry name" value="AAA+_ATPase"/>
</dbReference>
<dbReference type="InterPro" id="IPR027417">
    <property type="entry name" value="P-loop_NTPase"/>
</dbReference>
<feature type="domain" description="ABC transporter" evidence="7">
    <location>
        <begin position="4"/>
        <end position="264"/>
    </location>
</feature>
<dbReference type="FunFam" id="3.40.50.300:FF:000201">
    <property type="entry name" value="Glycine betaine/L-proline ABC transporter ATP-binding protein"/>
    <property type="match status" value="1"/>
</dbReference>
<keyword evidence="3" id="KW-0547">Nucleotide-binding</keyword>
<protein>
    <submittedName>
        <fullName evidence="9">Glycine betaine/L-proline ABC transporter, ATPase subunit</fullName>
        <ecNumber evidence="9">3.6.3.32</ecNumber>
    </submittedName>
</protein>
<reference evidence="9 10" key="1">
    <citation type="submission" date="2011-05" db="EMBL/GenBank/DDBJ databases">
        <title>Complete sequence of chromosome of Thermus thermophilus SG0.5JP17-16.</title>
        <authorList>
            <consortium name="US DOE Joint Genome Institute"/>
            <person name="Lucas S."/>
            <person name="Han J."/>
            <person name="Lapidus A."/>
            <person name="Cheng J.-F."/>
            <person name="Goodwin L."/>
            <person name="Pitluck S."/>
            <person name="Peters L."/>
            <person name="Mikhailova N."/>
            <person name="Teshima H."/>
            <person name="Han C."/>
            <person name="Tapia R."/>
            <person name="Land M."/>
            <person name="Hauser L."/>
            <person name="Kyrpides N."/>
            <person name="Ivanova N."/>
            <person name="Pagani I."/>
            <person name="Allgaier M."/>
            <person name="Hugenholtz P."/>
            <person name="Singer S."/>
            <person name="Gladden J."/>
            <person name="Woyke T."/>
        </authorList>
    </citation>
    <scope>NUCLEOTIDE SEQUENCE [LARGE SCALE GENOMIC DNA]</scope>
    <source>
        <strain evidence="9 10">SG0.5JP17-16</strain>
    </source>
</reference>
<dbReference type="InterPro" id="IPR051921">
    <property type="entry name" value="ABC_osmolyte_uptake_ATP-bind"/>
</dbReference>
<dbReference type="SMART" id="SM00116">
    <property type="entry name" value="CBS"/>
    <property type="match status" value="2"/>
</dbReference>
<evidence type="ECO:0000256" key="5">
    <source>
        <dbReference type="ARBA" id="ARBA00022970"/>
    </source>
</evidence>
<dbReference type="GO" id="GO:0005524">
    <property type="term" value="F:ATP binding"/>
    <property type="evidence" value="ECO:0007669"/>
    <property type="project" value="UniProtKB-KW"/>
</dbReference>
<dbReference type="AlphaFoldDB" id="F6DEF5"/>
<dbReference type="EMBL" id="CP002777">
    <property type="protein sequence ID" value="AEG32910.1"/>
    <property type="molecule type" value="Genomic_DNA"/>
</dbReference>
<organism evidence="9 10">
    <name type="scientific">Thermus thermophilus (strain SG0.5JP17-16)</name>
    <dbReference type="NCBI Taxonomy" id="762633"/>
    <lineage>
        <taxon>Bacteria</taxon>
        <taxon>Thermotogati</taxon>
        <taxon>Deinococcota</taxon>
        <taxon>Deinococci</taxon>
        <taxon>Thermales</taxon>
        <taxon>Thermaceae</taxon>
        <taxon>Thermus</taxon>
    </lineage>
</organism>
<dbReference type="Gene3D" id="3.40.50.300">
    <property type="entry name" value="P-loop containing nucleotide triphosphate hydrolases"/>
    <property type="match status" value="1"/>
</dbReference>
<dbReference type="HOGENOM" id="CLU_000604_2_2_0"/>
<dbReference type="InterPro" id="IPR003439">
    <property type="entry name" value="ABC_transporter-like_ATP-bd"/>
</dbReference>
<dbReference type="EC" id="3.6.3.32" evidence="9"/>
<dbReference type="GO" id="GO:0031460">
    <property type="term" value="P:glycine betaine transport"/>
    <property type="evidence" value="ECO:0007669"/>
    <property type="project" value="InterPro"/>
</dbReference>
<dbReference type="RefSeq" id="WP_014509958.1">
    <property type="nucleotide sequence ID" value="NC_017272.1"/>
</dbReference>
<feature type="domain" description="CBS" evidence="8">
    <location>
        <begin position="278"/>
        <end position="335"/>
    </location>
</feature>